<dbReference type="Gene3D" id="1.25.40.10">
    <property type="entry name" value="Tetratricopeptide repeat domain"/>
    <property type="match status" value="2"/>
</dbReference>
<dbReference type="AlphaFoldDB" id="A5BPG4"/>
<feature type="repeat" description="PPR" evidence="3">
    <location>
        <begin position="407"/>
        <end position="441"/>
    </location>
</feature>
<dbReference type="Pfam" id="PF01535">
    <property type="entry name" value="PPR"/>
    <property type="match status" value="4"/>
</dbReference>
<protein>
    <recommendedName>
        <fullName evidence="6">Pentatricopeptide repeat-containing protein</fullName>
    </recommendedName>
</protein>
<proteinExistence type="inferred from homology"/>
<evidence type="ECO:0000256" key="2">
    <source>
        <dbReference type="ARBA" id="ARBA00022737"/>
    </source>
</evidence>
<comment type="similarity">
    <text evidence="1">Belongs to the PPR family. P subfamily.</text>
</comment>
<dbReference type="EMBL" id="AM466555">
    <property type="protein sequence ID" value="CAN61633.1"/>
    <property type="molecule type" value="Genomic_DNA"/>
</dbReference>
<evidence type="ECO:0000256" key="3">
    <source>
        <dbReference type="PROSITE-ProRule" id="PRU00708"/>
    </source>
</evidence>
<gene>
    <name evidence="5" type="ORF">VITISV_038790</name>
</gene>
<evidence type="ECO:0008006" key="6">
    <source>
        <dbReference type="Google" id="ProtNLM"/>
    </source>
</evidence>
<evidence type="ECO:0000313" key="5">
    <source>
        <dbReference type="EMBL" id="CAN61633.1"/>
    </source>
</evidence>
<name>A5BPG4_VITVI</name>
<accession>A5BPG4</accession>
<dbReference type="InterPro" id="IPR002885">
    <property type="entry name" value="PPR_rpt"/>
</dbReference>
<dbReference type="NCBIfam" id="TIGR00756">
    <property type="entry name" value="PPR"/>
    <property type="match status" value="4"/>
</dbReference>
<keyword evidence="2" id="KW-0677">Repeat</keyword>
<feature type="repeat" description="PPR" evidence="3">
    <location>
        <begin position="442"/>
        <end position="476"/>
    </location>
</feature>
<dbReference type="PANTHER" id="PTHR47934">
    <property type="entry name" value="PENTATRICOPEPTIDE REPEAT-CONTAINING PROTEIN PET309, MITOCHONDRIAL"/>
    <property type="match status" value="1"/>
</dbReference>
<reference evidence="5" key="1">
    <citation type="journal article" date="2007" name="PLoS ONE">
        <title>The first genome sequence of an elite grapevine cultivar (Pinot noir Vitis vinifera L.): coping with a highly heterozygous genome.</title>
        <authorList>
            <person name="Velasco R."/>
            <person name="Zharkikh A."/>
            <person name="Troggio M."/>
            <person name="Cartwright D.A."/>
            <person name="Cestaro A."/>
            <person name="Pruss D."/>
            <person name="Pindo M."/>
            <person name="FitzGerald L.M."/>
            <person name="Vezzulli S."/>
            <person name="Reid J."/>
            <person name="Malacarne G."/>
            <person name="Iliev D."/>
            <person name="Coppola G."/>
            <person name="Wardell B."/>
            <person name="Micheletti D."/>
            <person name="Macalma T."/>
            <person name="Facci M."/>
            <person name="Mitchell J.T."/>
            <person name="Perazzolli M."/>
            <person name="Eldredge G."/>
            <person name="Gatto P."/>
            <person name="Oyzerski R."/>
            <person name="Moretto M."/>
            <person name="Gutin N."/>
            <person name="Stefanini M."/>
            <person name="Chen Y."/>
            <person name="Segala C."/>
            <person name="Davenport C."/>
            <person name="Dematte L."/>
            <person name="Mraz A."/>
            <person name="Battilana J."/>
            <person name="Stormo K."/>
            <person name="Costa F."/>
            <person name="Tao Q."/>
            <person name="Si-Ammour A."/>
            <person name="Harkins T."/>
            <person name="Lackey A."/>
            <person name="Perbost C."/>
            <person name="Taillon B."/>
            <person name="Stella A."/>
            <person name="Solovyev V."/>
            <person name="Fawcett J.A."/>
            <person name="Sterck L."/>
            <person name="Vandepoele K."/>
            <person name="Grando S.M."/>
            <person name="Toppo S."/>
            <person name="Moser C."/>
            <person name="Lanchbury J."/>
            <person name="Bogden R."/>
            <person name="Skolnick M."/>
            <person name="Sgaramella V."/>
            <person name="Bhatnagar S.K."/>
            <person name="Fontana P."/>
            <person name="Gutin A."/>
            <person name="Van de Peer Y."/>
            <person name="Salamini F."/>
            <person name="Viola R."/>
        </authorList>
    </citation>
    <scope>NUCLEOTIDE SEQUENCE</scope>
</reference>
<dbReference type="InterPro" id="IPR051114">
    <property type="entry name" value="Mito_RNA_Proc_CCM1"/>
</dbReference>
<evidence type="ECO:0000256" key="1">
    <source>
        <dbReference type="ARBA" id="ARBA00007626"/>
    </source>
</evidence>
<dbReference type="PROSITE" id="PS51375">
    <property type="entry name" value="PPR"/>
    <property type="match status" value="3"/>
</dbReference>
<feature type="region of interest" description="Disordered" evidence="4">
    <location>
        <begin position="106"/>
        <end position="127"/>
    </location>
</feature>
<feature type="repeat" description="PPR" evidence="3">
    <location>
        <begin position="372"/>
        <end position="406"/>
    </location>
</feature>
<evidence type="ECO:0000256" key="4">
    <source>
        <dbReference type="SAM" id="MobiDB-lite"/>
    </source>
</evidence>
<dbReference type="Pfam" id="PF13041">
    <property type="entry name" value="PPR_2"/>
    <property type="match status" value="1"/>
</dbReference>
<dbReference type="PANTHER" id="PTHR47934:SF5">
    <property type="entry name" value="PENTACOTRIPEPTIDE-REPEAT REGION OF PRORP DOMAIN-CONTAINING PROTEIN"/>
    <property type="match status" value="1"/>
</dbReference>
<dbReference type="InterPro" id="IPR011990">
    <property type="entry name" value="TPR-like_helical_dom_sf"/>
</dbReference>
<sequence>MVDENVEVRKKTTVDRATFTTPKLAQRFNLHFANQAVISDIPNEGACLYEAKKWPRVEGFKLVEAIQRLCGYQKSDNKSFQDKEYENQDVEGKCSKNANVTAISSNDGVGATSVANHPSQIGRNETEASDNLNAQISSLGTRLEEMALANDRHLTSLEQCIDGFQEEFKVGYIRHNSKRRETNECWKRLETLALLVLHQKKWQCLPIENVGQSVAFNRSTASYIMYKVHYGKAKLIGKALLILEKMWKSGCEPDVATYMILICSLRNAQKADIALEFYKEMVHKEMGLDMSLYELLLICLAGCGDIVGVQLVADDMIRRSQIPKRDVFSYMLKSFCISGRIREALELIHDLNDKNLTLEPNDFETLKRKVIDAKVYGIIINGYLRRNDIPKSFDLLQTMIESDYLPTISTYTELMQHLFRLNENQKCCKLYDEMLERGVEPDSVAITTMVASHVRQNHIFEAWKVFNSMQERGIRATWKSYSVFIKELYKISRTDEVIKILNEMQASKITIGNEVKPLMFSFQGQGDFNDSNPSDFQSAIEEPFLVENGFIKKLIEKSSYSSYSPPLHIF</sequence>
<organism evidence="5">
    <name type="scientific">Vitis vinifera</name>
    <name type="common">Grape</name>
    <dbReference type="NCBI Taxonomy" id="29760"/>
    <lineage>
        <taxon>Eukaryota</taxon>
        <taxon>Viridiplantae</taxon>
        <taxon>Streptophyta</taxon>
        <taxon>Embryophyta</taxon>
        <taxon>Tracheophyta</taxon>
        <taxon>Spermatophyta</taxon>
        <taxon>Magnoliopsida</taxon>
        <taxon>eudicotyledons</taxon>
        <taxon>Gunneridae</taxon>
        <taxon>Pentapetalae</taxon>
        <taxon>rosids</taxon>
        <taxon>Vitales</taxon>
        <taxon>Vitaceae</taxon>
        <taxon>Viteae</taxon>
        <taxon>Vitis</taxon>
    </lineage>
</organism>